<dbReference type="PANTHER" id="PTHR31424">
    <property type="entry name" value="PROTEIN CBG23806"/>
    <property type="match status" value="1"/>
</dbReference>
<protein>
    <submittedName>
        <fullName evidence="1">Uncharacterized protein</fullName>
    </submittedName>
</protein>
<dbReference type="PANTHER" id="PTHR31424:SF6">
    <property type="match status" value="1"/>
</dbReference>
<proteinExistence type="predicted"/>
<evidence type="ECO:0000313" key="1">
    <source>
        <dbReference type="EMBL" id="EDO36906.1"/>
    </source>
</evidence>
<reference evidence="1 2" key="1">
    <citation type="journal article" date="2007" name="Science">
        <title>Sea anemone genome reveals ancestral eumetazoan gene repertoire and genomic organization.</title>
        <authorList>
            <person name="Putnam N.H."/>
            <person name="Srivastava M."/>
            <person name="Hellsten U."/>
            <person name="Dirks B."/>
            <person name="Chapman J."/>
            <person name="Salamov A."/>
            <person name="Terry A."/>
            <person name="Shapiro H."/>
            <person name="Lindquist E."/>
            <person name="Kapitonov V.V."/>
            <person name="Jurka J."/>
            <person name="Genikhovich G."/>
            <person name="Grigoriev I.V."/>
            <person name="Lucas S.M."/>
            <person name="Steele R.E."/>
            <person name="Finnerty J.R."/>
            <person name="Technau U."/>
            <person name="Martindale M.Q."/>
            <person name="Rokhsar D.S."/>
        </authorList>
    </citation>
    <scope>NUCLEOTIDE SEQUENCE [LARGE SCALE GENOMIC DNA]</scope>
    <source>
        <strain evidence="2">CH2 X CH6</strain>
    </source>
</reference>
<gene>
    <name evidence="1" type="ORF">NEMVEDRAFT_v1g212330</name>
</gene>
<evidence type="ECO:0000313" key="2">
    <source>
        <dbReference type="Proteomes" id="UP000001593"/>
    </source>
</evidence>
<dbReference type="OMA" id="KIACNAD"/>
<dbReference type="EMBL" id="DS469659">
    <property type="protein sequence ID" value="EDO36906.1"/>
    <property type="molecule type" value="Genomic_DNA"/>
</dbReference>
<dbReference type="Proteomes" id="UP000001593">
    <property type="component" value="Unassembled WGS sequence"/>
</dbReference>
<accession>A7SHF4</accession>
<dbReference type="InParanoid" id="A7SHF4"/>
<name>A7SHF4_NEMVE</name>
<organism evidence="1 2">
    <name type="scientific">Nematostella vectensis</name>
    <name type="common">Starlet sea anemone</name>
    <dbReference type="NCBI Taxonomy" id="45351"/>
    <lineage>
        <taxon>Eukaryota</taxon>
        <taxon>Metazoa</taxon>
        <taxon>Cnidaria</taxon>
        <taxon>Anthozoa</taxon>
        <taxon>Hexacorallia</taxon>
        <taxon>Actiniaria</taxon>
        <taxon>Edwardsiidae</taxon>
        <taxon>Nematostella</taxon>
    </lineage>
</organism>
<sequence length="383" mass="43735">MKADLGVTCWFSNWGIQMESEKKQQAQKKEQVGDNLADEDFPMEHSRREGRKYITVIKQTPCAYVDDLKGHIIKYIDDNNSAGLLTWHGGNIPENSVFFKLGGDHGQGNMKFSFQLANVDKPNSKTVAKVKLKDISKKTVVFLTERSNYFSLVTWRHPCLWCEIAAADMKLPPEERPPAPKRTLESLRHNLREFREKGKSDLKRAKEYCNVIHEPLLDIPISQLLLTECEELDIKIACNADTQAPDARLSVLGLDENAPHLQMVVWQAQENTKYAEEKEEMAEELRSEASYRRDMGKIFQALEKQLQDLKIKRQPYHGACFVGNHVNIALKTENIEKICSVVVNVVEEHSPALRGEAMAVKKKFHELFTLFGSVHLYITAVLQ</sequence>
<dbReference type="eggNOG" id="ENOG502QRBM">
    <property type="taxonomic scope" value="Eukaryota"/>
</dbReference>
<dbReference type="PhylomeDB" id="A7SHF4"/>
<dbReference type="HOGENOM" id="CLU_722200_0_0_1"/>
<keyword evidence="2" id="KW-1185">Reference proteome</keyword>
<dbReference type="AlphaFoldDB" id="A7SHF4"/>